<dbReference type="KEGG" id="phao:HF685_09730"/>
<accession>A0A6H2DS52</accession>
<name>A0A6H2DS52_9SPHN</name>
<sequence>MALYIAALFLLILVAVFAYNYAFIKGQLNVGTAYGARVACSCHYVGGRSIEDCEKDFEPGMEVIGLSIDGVKKRVTASVPLMESATAEFREGWGCVMLTEKELDAE</sequence>
<evidence type="ECO:0000313" key="1">
    <source>
        <dbReference type="EMBL" id="QJB70785.1"/>
    </source>
</evidence>
<dbReference type="Proteomes" id="UP000501600">
    <property type="component" value="Chromosome"/>
</dbReference>
<keyword evidence="2" id="KW-1185">Reference proteome</keyword>
<reference evidence="1 2" key="1">
    <citation type="submission" date="2020-04" db="EMBL/GenBank/DDBJ databases">
        <title>Genome sequence for Sphingorhabdus sp. strain M1.</title>
        <authorList>
            <person name="Park S.-J."/>
        </authorList>
    </citation>
    <scope>NUCLEOTIDE SEQUENCE [LARGE SCALE GENOMIC DNA]</scope>
    <source>
        <strain evidence="1 2">JK6</strain>
    </source>
</reference>
<dbReference type="AlphaFoldDB" id="A0A6H2DS52"/>
<gene>
    <name evidence="1" type="ORF">HF685_09730</name>
</gene>
<proteinExistence type="predicted"/>
<evidence type="ECO:0000313" key="2">
    <source>
        <dbReference type="Proteomes" id="UP000501600"/>
    </source>
</evidence>
<protein>
    <submittedName>
        <fullName evidence="1">Uncharacterized protein</fullName>
    </submittedName>
</protein>
<dbReference type="EMBL" id="CP051217">
    <property type="protein sequence ID" value="QJB70785.1"/>
    <property type="molecule type" value="Genomic_DNA"/>
</dbReference>
<organism evidence="1 2">
    <name type="scientific">Parasphingorhabdus halotolerans</name>
    <dbReference type="NCBI Taxonomy" id="2725558"/>
    <lineage>
        <taxon>Bacteria</taxon>
        <taxon>Pseudomonadati</taxon>
        <taxon>Pseudomonadota</taxon>
        <taxon>Alphaproteobacteria</taxon>
        <taxon>Sphingomonadales</taxon>
        <taxon>Sphingomonadaceae</taxon>
        <taxon>Parasphingorhabdus</taxon>
    </lineage>
</organism>